<organism evidence="1">
    <name type="scientific">uncultured Caudovirales phage</name>
    <dbReference type="NCBI Taxonomy" id="2100421"/>
    <lineage>
        <taxon>Viruses</taxon>
        <taxon>Duplodnaviria</taxon>
        <taxon>Heunggongvirae</taxon>
        <taxon>Uroviricota</taxon>
        <taxon>Caudoviricetes</taxon>
        <taxon>Peduoviridae</taxon>
        <taxon>Maltschvirus</taxon>
        <taxon>Maltschvirus maltsch</taxon>
    </lineage>
</organism>
<evidence type="ECO:0000313" key="1">
    <source>
        <dbReference type="EMBL" id="CAB5238890.1"/>
    </source>
</evidence>
<reference evidence="1" key="1">
    <citation type="submission" date="2020-05" db="EMBL/GenBank/DDBJ databases">
        <authorList>
            <person name="Chiriac C."/>
            <person name="Salcher M."/>
            <person name="Ghai R."/>
            <person name="Kavagutti S V."/>
        </authorList>
    </citation>
    <scope>NUCLEOTIDE SEQUENCE</scope>
</reference>
<dbReference type="EMBL" id="LR798463">
    <property type="protein sequence ID" value="CAB5238890.1"/>
    <property type="molecule type" value="Genomic_DNA"/>
</dbReference>
<proteinExistence type="predicted"/>
<accession>A0A6J7XNP5</accession>
<gene>
    <name evidence="1" type="ORF">UFOVP230_77</name>
</gene>
<protein>
    <recommendedName>
        <fullName evidence="2">Collagen triple helix repeat</fullName>
    </recommendedName>
</protein>
<sequence>MADQSISQLPVATTPLSTADTTVIVQNGITKQTSLQNIANLGGPTGPQGPAGPTGPTGAAATIQIQSTTTLPAGSSATVVNVGSPNNAFLAFGIPQGIPGTAGATGPTGPQGPAGVGVPTGGTTGQVLTKASNGDYVTTWSDIPPSGILSVSGTSNQITVVNGSTAPVISISSNPLVPGTAAMRVPLGTTAQRTGIASTDGLIRFNTDTALFEGYSFSGGWQAFASGSGVTSVATGTGLTGGPITSTGVISIANTAVTAGSYGSSSSVPTFTVNAQGQLTAAANVSITPTSIGAISAVNGTAGEIVTSQVGTVVTVGIPDAPTLTGPVKVLGTGVSSITPFANSMQVWETNVNNYQTVYARNLNNGSDASADFVAYNDASDVNSYFIDLGMNSSNFTSTTYPIFTPNSGYLFTGGGTSGQQSDLFIGTSNPASDIIFFTGDVLAANQRAMFNGTTGNFLLNTATDLGYKLNVAGSAYVEGVTLFGDAVTLHQDPVTALEAATKQYVDSAVSTGFTVHSPAQVATAAALPANTYNNGASGVGATLTANANGALVVDGITVVVGNRVLVKNEVASANNGCYSVTATGGAGAPYVLTRTTDFDVSGAGEIANNAYFFIETGSTNAGSSFVLSQTAAITVGTTPLPFTQFADQLSYIGGQNIDVTGLTISLTGTVPATNGGTGTATVTTGDLLYGSATNTWGKLALGSAYKSLIVNASGTQVEWNAVALNQSTAVSGQLNVANGGTGASTLTGYVYGNGTSAMTASTTIPFADITGVNALTIGTGLTGTSYNGSAAVTINLANTSVTAGAYTNANITVDAQGRITAAANGAPGGVTTFQTSLAGLTPSTATTGAVTLAGTLAETSGGTNQTSYTTGDILYASGTNTLSKLTVGSSGQLLTVVAGVPSWVNAPASGVTSFSAGTTGFTPSTGTTGAVTLAGTLATTNGGTGLTTVGTTGQVLTSNGTTLSWTTPAGGVTIANDTTTATNLYPLFAAATSGTASTIYTGNTKYLYKPSTGELQAPEVVATNGLIVNATTVSSSYTIATGTNAMSVGPITVASGATVTVSAGQRWLVV</sequence>
<evidence type="ECO:0008006" key="2">
    <source>
        <dbReference type="Google" id="ProtNLM"/>
    </source>
</evidence>
<name>A0A6J7XNP5_9CAUD</name>